<name>A0A2H1L3V1_9MICO</name>
<sequence>MGADRERSDGVEEPRFRSPFSDVDRELLEARAPHLVEFLDRASDVRDASADHRALGAQEALAAIRALEVARRLVEAVSTDMLAHYQRIGDSSAYGYRTTASLLAGEFRITPGEARRRTRLSEHLVGRVSAVGEAQEAVRPAIAEEFSDGRISADEAKALCDAVDDLPPTIRATYADTVEKTLVELAPTVSLKDFPKLSQRIIQNIDPDGKLPRFETEPQKYHVTLTQQRNGDWRLKGLLDCPTGTTLRALLYGRMKDADVPVAVRPNAACNAATAGGEETVGWASPGADCSDPSDAGIDDLSGAGRSAADDADDSSVASASDGESAGDATGSDGEGAGESHGRVGSDHGVPQIPLEAMWEDTRISVRADATIELDGRVRTFVEDEPHICLNEAGWPVHMNERVSTEVQRLLHEARASEAGVASSVIWEKVLGRVPTTRRGTAGGVSRHVGPPSSSGQSGSSGTPDCSRPPGSSGQPDCSRPPGATGPPDDSGPPDDTAPPDSSAPPGATGPSESSGLSGSTGPNGSAEAAPPDSGSPPRNDSGVEEPPQTPLTADGVFEDGTRSGLRISASQGGMPGLARHDRFAFLLRSVARERVLHGADHALVVTARAEDLVRPGALLTTHAGAPATLGGLEAWSNAAQMFLHVTDGGGRSLEVRSHGRFATRTQMAVLAARDQGCTFPDCDAPAEWCEAHHIIAYASGGETEIDNLTLVCPFHHRWFERTGWESLFLRGFPAWRPPKPIDPRQRPVFHSRFRVALLGLPPTLPFSS</sequence>
<organism evidence="4 5">
    <name type="scientific">Brevibacterium jeotgali</name>
    <dbReference type="NCBI Taxonomy" id="1262550"/>
    <lineage>
        <taxon>Bacteria</taxon>
        <taxon>Bacillati</taxon>
        <taxon>Actinomycetota</taxon>
        <taxon>Actinomycetes</taxon>
        <taxon>Micrococcales</taxon>
        <taxon>Brevibacteriaceae</taxon>
        <taxon>Brevibacterium</taxon>
    </lineage>
</organism>
<proteinExistence type="inferred from homology"/>
<dbReference type="Gene3D" id="1.10.30.50">
    <property type="match status" value="1"/>
</dbReference>
<dbReference type="InterPro" id="IPR003615">
    <property type="entry name" value="HNH_nuc"/>
</dbReference>
<dbReference type="GO" id="GO:0003676">
    <property type="term" value="F:nucleic acid binding"/>
    <property type="evidence" value="ECO:0007669"/>
    <property type="project" value="InterPro"/>
</dbReference>
<keyword evidence="4" id="KW-0378">Hydrolase</keyword>
<dbReference type="Pfam" id="PF02720">
    <property type="entry name" value="DUF222"/>
    <property type="match status" value="1"/>
</dbReference>
<keyword evidence="4" id="KW-0540">Nuclease</keyword>
<dbReference type="SMART" id="SM00507">
    <property type="entry name" value="HNHc"/>
    <property type="match status" value="1"/>
</dbReference>
<feature type="compositionally biased region" description="Low complexity" evidence="2">
    <location>
        <begin position="450"/>
        <end position="462"/>
    </location>
</feature>
<accession>A0A2H1L3V1</accession>
<feature type="compositionally biased region" description="Low complexity" evidence="2">
    <location>
        <begin position="499"/>
        <end position="512"/>
    </location>
</feature>
<dbReference type="Proteomes" id="UP000234462">
    <property type="component" value="Unassembled WGS sequence"/>
</dbReference>
<evidence type="ECO:0000313" key="4">
    <source>
        <dbReference type="EMBL" id="SMY11577.1"/>
    </source>
</evidence>
<evidence type="ECO:0000313" key="5">
    <source>
        <dbReference type="Proteomes" id="UP000234462"/>
    </source>
</evidence>
<feature type="compositionally biased region" description="Low complexity" evidence="2">
    <location>
        <begin position="315"/>
        <end position="332"/>
    </location>
</feature>
<dbReference type="RefSeq" id="WP_144573791.1">
    <property type="nucleotide sequence ID" value="NZ_FXZM01000004.1"/>
</dbReference>
<keyword evidence="4" id="KW-0255">Endonuclease</keyword>
<feature type="domain" description="HNH nuclease" evidence="3">
    <location>
        <begin position="666"/>
        <end position="718"/>
    </location>
</feature>
<feature type="region of interest" description="Disordered" evidence="2">
    <location>
        <begin position="278"/>
        <end position="351"/>
    </location>
</feature>
<evidence type="ECO:0000256" key="2">
    <source>
        <dbReference type="SAM" id="MobiDB-lite"/>
    </source>
</evidence>
<dbReference type="EMBL" id="FXZM01000004">
    <property type="protein sequence ID" value="SMY11577.1"/>
    <property type="molecule type" value="Genomic_DNA"/>
</dbReference>
<evidence type="ECO:0000256" key="1">
    <source>
        <dbReference type="ARBA" id="ARBA00023450"/>
    </source>
</evidence>
<feature type="compositionally biased region" description="Polar residues" evidence="2">
    <location>
        <begin position="513"/>
        <end position="524"/>
    </location>
</feature>
<dbReference type="InterPro" id="IPR002711">
    <property type="entry name" value="HNH"/>
</dbReference>
<protein>
    <submittedName>
        <fullName evidence="4">HNH endonuclease</fullName>
    </submittedName>
</protein>
<keyword evidence="5" id="KW-1185">Reference proteome</keyword>
<dbReference type="Pfam" id="PF01844">
    <property type="entry name" value="HNH"/>
    <property type="match status" value="1"/>
</dbReference>
<reference evidence="5" key="1">
    <citation type="submission" date="2017-03" db="EMBL/GenBank/DDBJ databases">
        <authorList>
            <person name="Monnet C."/>
        </authorList>
    </citation>
    <scope>NUCLEOTIDE SEQUENCE [LARGE SCALE GENOMIC DNA]</scope>
    <source>
        <strain evidence="5">SJ5-8</strain>
    </source>
</reference>
<feature type="region of interest" description="Disordered" evidence="2">
    <location>
        <begin position="437"/>
        <end position="560"/>
    </location>
</feature>
<gene>
    <name evidence="4" type="ORF">BJEO58_01162</name>
</gene>
<dbReference type="OrthoDB" id="5177627at2"/>
<dbReference type="GO" id="GO:0004519">
    <property type="term" value="F:endonuclease activity"/>
    <property type="evidence" value="ECO:0007669"/>
    <property type="project" value="UniProtKB-KW"/>
</dbReference>
<dbReference type="GO" id="GO:0008270">
    <property type="term" value="F:zinc ion binding"/>
    <property type="evidence" value="ECO:0007669"/>
    <property type="project" value="InterPro"/>
</dbReference>
<comment type="similarity">
    <text evidence="1">Belongs to the Rv1128c/1148c/1588c/1702c/1945/3466 family.</text>
</comment>
<dbReference type="AlphaFoldDB" id="A0A2H1L3V1"/>
<dbReference type="InterPro" id="IPR003870">
    <property type="entry name" value="DUF222"/>
</dbReference>
<dbReference type="CDD" id="cd00085">
    <property type="entry name" value="HNHc"/>
    <property type="match status" value="1"/>
</dbReference>
<evidence type="ECO:0000259" key="3">
    <source>
        <dbReference type="SMART" id="SM00507"/>
    </source>
</evidence>